<evidence type="ECO:0000313" key="3">
    <source>
        <dbReference type="Proteomes" id="UP000655225"/>
    </source>
</evidence>
<accession>A0A834YAU9</accession>
<keyword evidence="3" id="KW-1185">Reference proteome</keyword>
<comment type="caution">
    <text evidence="2">The sequence shown here is derived from an EMBL/GenBank/DDBJ whole genome shotgun (WGS) entry which is preliminary data.</text>
</comment>
<comment type="similarity">
    <text evidence="1">Belongs to the DP1 family.</text>
</comment>
<dbReference type="PANTHER" id="PTHR12300:SF139">
    <property type="entry name" value="HVA22-LIKE PROTEIN E"/>
    <property type="match status" value="1"/>
</dbReference>
<sequence>MVFEAVLAQIPIWYEVKLVLVAWLVLPQFRGAALIYERFVREPLRKSNEFGVVEKDNLTNNNIKNKNSDFITSMKGQEKQEAY</sequence>
<proteinExistence type="inferred from homology"/>
<dbReference type="EMBL" id="JABCRI010000023">
    <property type="protein sequence ID" value="KAF8378033.1"/>
    <property type="molecule type" value="Genomic_DNA"/>
</dbReference>
<dbReference type="PANTHER" id="PTHR12300">
    <property type="entry name" value="HVA22-LIKE PROTEINS"/>
    <property type="match status" value="1"/>
</dbReference>
<dbReference type="AlphaFoldDB" id="A0A834YAU9"/>
<name>A0A834YAU9_TETSI</name>
<evidence type="ECO:0000256" key="1">
    <source>
        <dbReference type="RuleBase" id="RU362006"/>
    </source>
</evidence>
<dbReference type="OrthoDB" id="10009287at2759"/>
<evidence type="ECO:0000313" key="2">
    <source>
        <dbReference type="EMBL" id="KAF8378033.1"/>
    </source>
</evidence>
<dbReference type="GO" id="GO:0016020">
    <property type="term" value="C:membrane"/>
    <property type="evidence" value="ECO:0007669"/>
    <property type="project" value="UniProtKB-SubCell"/>
</dbReference>
<comment type="subcellular location">
    <subcellularLocation>
        <location evidence="1">Membrane</location>
        <topology evidence="1">Multi-pass membrane protein</topology>
    </subcellularLocation>
</comment>
<reference evidence="2 3" key="1">
    <citation type="submission" date="2020-04" db="EMBL/GenBank/DDBJ databases">
        <title>Plant Genome Project.</title>
        <authorList>
            <person name="Zhang R.-G."/>
        </authorList>
    </citation>
    <scope>NUCLEOTIDE SEQUENCE [LARGE SCALE GENOMIC DNA]</scope>
    <source>
        <strain evidence="2">YNK0</strain>
        <tissue evidence="2">Leaf</tissue>
    </source>
</reference>
<organism evidence="2 3">
    <name type="scientific">Tetracentron sinense</name>
    <name type="common">Spur-leaf</name>
    <dbReference type="NCBI Taxonomy" id="13715"/>
    <lineage>
        <taxon>Eukaryota</taxon>
        <taxon>Viridiplantae</taxon>
        <taxon>Streptophyta</taxon>
        <taxon>Embryophyta</taxon>
        <taxon>Tracheophyta</taxon>
        <taxon>Spermatophyta</taxon>
        <taxon>Magnoliopsida</taxon>
        <taxon>Trochodendrales</taxon>
        <taxon>Trochodendraceae</taxon>
        <taxon>Tetracentron</taxon>
    </lineage>
</organism>
<gene>
    <name evidence="2" type="ORF">HHK36_029366</name>
</gene>
<dbReference type="Pfam" id="PF03134">
    <property type="entry name" value="TB2_DP1_HVA22"/>
    <property type="match status" value="1"/>
</dbReference>
<protein>
    <recommendedName>
        <fullName evidence="1">HVA22-like protein</fullName>
    </recommendedName>
</protein>
<dbReference type="Proteomes" id="UP000655225">
    <property type="component" value="Unassembled WGS sequence"/>
</dbReference>
<dbReference type="InterPro" id="IPR004345">
    <property type="entry name" value="TB2_DP1_HVA22"/>
</dbReference>